<dbReference type="PANTHER" id="PTHR12396:SF10">
    <property type="entry name" value="METHYL-CPG-BINDING DOMAIN-CONTAINING PROTEIN 1-RELATED"/>
    <property type="match status" value="1"/>
</dbReference>
<dbReference type="EMBL" id="LR862147">
    <property type="protein sequence ID" value="CAD1829192.1"/>
    <property type="molecule type" value="Genomic_DNA"/>
</dbReference>
<dbReference type="InterPro" id="IPR011124">
    <property type="entry name" value="Znf_CW"/>
</dbReference>
<keyword evidence="6" id="KW-0238">DNA-binding</keyword>
<dbReference type="AlphaFoldDB" id="A0A6V7PE95"/>
<dbReference type="GO" id="GO:0005634">
    <property type="term" value="C:nucleus"/>
    <property type="evidence" value="ECO:0007669"/>
    <property type="project" value="UniProtKB-SubCell"/>
</dbReference>
<dbReference type="Gene3D" id="3.30.890.10">
    <property type="entry name" value="Methyl-cpg-binding Protein 2, Chain A"/>
    <property type="match status" value="1"/>
</dbReference>
<evidence type="ECO:0000256" key="5">
    <source>
        <dbReference type="ARBA" id="ARBA00023015"/>
    </source>
</evidence>
<evidence type="ECO:0000256" key="2">
    <source>
        <dbReference type="ARBA" id="ARBA00022723"/>
    </source>
</evidence>
<reference evidence="12" key="1">
    <citation type="submission" date="2020-07" db="EMBL/GenBank/DDBJ databases">
        <authorList>
            <person name="Lin J."/>
        </authorList>
    </citation>
    <scope>NUCLEOTIDE SEQUENCE</scope>
</reference>
<feature type="region of interest" description="Disordered" evidence="9">
    <location>
        <begin position="220"/>
        <end position="243"/>
    </location>
</feature>
<keyword evidence="5" id="KW-0805">Transcription regulation</keyword>
<keyword evidence="8" id="KW-0539">Nucleus</keyword>
<dbReference type="PANTHER" id="PTHR12396">
    <property type="entry name" value="METHYL-CPG BINDING PROTEIN, MBD"/>
    <property type="match status" value="1"/>
</dbReference>
<dbReference type="Gene3D" id="3.30.40.100">
    <property type="match status" value="1"/>
</dbReference>
<dbReference type="InterPro" id="IPR001739">
    <property type="entry name" value="Methyl_CpG_DNA-bd"/>
</dbReference>
<evidence type="ECO:0000313" key="12">
    <source>
        <dbReference type="EMBL" id="CAD1829192.1"/>
    </source>
</evidence>
<feature type="domain" description="CW-type" evidence="11">
    <location>
        <begin position="82"/>
        <end position="137"/>
    </location>
</feature>
<accession>A0A6V7PE95</accession>
<evidence type="ECO:0000256" key="8">
    <source>
        <dbReference type="ARBA" id="ARBA00023242"/>
    </source>
</evidence>
<evidence type="ECO:0000256" key="4">
    <source>
        <dbReference type="ARBA" id="ARBA00022833"/>
    </source>
</evidence>
<dbReference type="PROSITE" id="PS51050">
    <property type="entry name" value="ZF_CW"/>
    <property type="match status" value="1"/>
</dbReference>
<organism evidence="12">
    <name type="scientific">Ananas comosus var. bracteatus</name>
    <name type="common">red pineapple</name>
    <dbReference type="NCBI Taxonomy" id="296719"/>
    <lineage>
        <taxon>Eukaryota</taxon>
        <taxon>Viridiplantae</taxon>
        <taxon>Streptophyta</taxon>
        <taxon>Embryophyta</taxon>
        <taxon>Tracheophyta</taxon>
        <taxon>Spermatophyta</taxon>
        <taxon>Magnoliopsida</taxon>
        <taxon>Liliopsida</taxon>
        <taxon>Poales</taxon>
        <taxon>Bromeliaceae</taxon>
        <taxon>Bromelioideae</taxon>
        <taxon>Ananas</taxon>
    </lineage>
</organism>
<dbReference type="SMART" id="SM00391">
    <property type="entry name" value="MBD"/>
    <property type="match status" value="1"/>
</dbReference>
<dbReference type="Pfam" id="PF07496">
    <property type="entry name" value="zf-CW"/>
    <property type="match status" value="1"/>
</dbReference>
<keyword evidence="7" id="KW-0804">Transcription</keyword>
<evidence type="ECO:0000256" key="6">
    <source>
        <dbReference type="ARBA" id="ARBA00023125"/>
    </source>
</evidence>
<dbReference type="SUPFAM" id="SSF54171">
    <property type="entry name" value="DNA-binding domain"/>
    <property type="match status" value="1"/>
</dbReference>
<keyword evidence="2" id="KW-0479">Metal-binding</keyword>
<dbReference type="Pfam" id="PF01429">
    <property type="entry name" value="MBD"/>
    <property type="match status" value="1"/>
</dbReference>
<dbReference type="PROSITE" id="PS50982">
    <property type="entry name" value="MBD"/>
    <property type="match status" value="1"/>
</dbReference>
<keyword evidence="4" id="KW-0862">Zinc</keyword>
<dbReference type="CDD" id="cd01396">
    <property type="entry name" value="MeCP2_MBD"/>
    <property type="match status" value="1"/>
</dbReference>
<sequence>MARSRVSGPARLLARSTYPARIGTESSQIRIHLHPYAYRSSRKPETSEKPTPESRSRPIRRSPESHGGLQNYQNAFKKRKSNDSINAYSVQCENCLKWRLIPTKEEYETIRHNFIDDPWVCSKKPNASCDDPAGDIEYDNTRIWVIDKPNIPKPPPDTERILIMRKDLSKMDTYYIMPKGGKKARCSGDVEKFLEANPEYKDTMSVSSFSFTAPKIMEETVSRNSEVKASAKSKLRIANSDNN</sequence>
<evidence type="ECO:0000259" key="11">
    <source>
        <dbReference type="PROSITE" id="PS51050"/>
    </source>
</evidence>
<evidence type="ECO:0008006" key="13">
    <source>
        <dbReference type="Google" id="ProtNLM"/>
    </source>
</evidence>
<evidence type="ECO:0000256" key="3">
    <source>
        <dbReference type="ARBA" id="ARBA00022771"/>
    </source>
</evidence>
<feature type="region of interest" description="Disordered" evidence="9">
    <location>
        <begin position="34"/>
        <end position="70"/>
    </location>
</feature>
<protein>
    <recommendedName>
        <fullName evidence="13">Methyl-CpG-binding domain-containing protein 4-like</fullName>
    </recommendedName>
</protein>
<proteinExistence type="predicted"/>
<comment type="subcellular location">
    <subcellularLocation>
        <location evidence="1">Nucleus</location>
    </subcellularLocation>
</comment>
<dbReference type="InterPro" id="IPR016177">
    <property type="entry name" value="DNA-bd_dom_sf"/>
</dbReference>
<evidence type="ECO:0000256" key="7">
    <source>
        <dbReference type="ARBA" id="ARBA00023163"/>
    </source>
</evidence>
<feature type="compositionally biased region" description="Basic and acidic residues" evidence="9">
    <location>
        <begin position="42"/>
        <end position="64"/>
    </location>
</feature>
<evidence type="ECO:0000256" key="1">
    <source>
        <dbReference type="ARBA" id="ARBA00004123"/>
    </source>
</evidence>
<dbReference type="GO" id="GO:0008270">
    <property type="term" value="F:zinc ion binding"/>
    <property type="evidence" value="ECO:0007669"/>
    <property type="project" value="UniProtKB-KW"/>
</dbReference>
<dbReference type="GO" id="GO:0003677">
    <property type="term" value="F:DNA binding"/>
    <property type="evidence" value="ECO:0007669"/>
    <property type="project" value="UniProtKB-KW"/>
</dbReference>
<evidence type="ECO:0000256" key="9">
    <source>
        <dbReference type="SAM" id="MobiDB-lite"/>
    </source>
</evidence>
<name>A0A6V7PE95_ANACO</name>
<evidence type="ECO:0000259" key="10">
    <source>
        <dbReference type="PROSITE" id="PS50982"/>
    </source>
</evidence>
<feature type="domain" description="MBD" evidence="10">
    <location>
        <begin position="144"/>
        <end position="216"/>
    </location>
</feature>
<gene>
    <name evidence="12" type="ORF">CB5_LOCUS12403</name>
</gene>
<keyword evidence="3" id="KW-0863">Zinc-finger</keyword>